<keyword evidence="3" id="KW-1185">Reference proteome</keyword>
<dbReference type="OrthoDB" id="1399920at2"/>
<dbReference type="RefSeq" id="WP_073309416.1">
    <property type="nucleotide sequence ID" value="NZ_FQZI01000002.1"/>
</dbReference>
<proteinExistence type="predicted"/>
<evidence type="ECO:0000313" key="2">
    <source>
        <dbReference type="EMBL" id="SHI65470.1"/>
    </source>
</evidence>
<evidence type="ECO:0000313" key="3">
    <source>
        <dbReference type="Proteomes" id="UP000184488"/>
    </source>
</evidence>
<evidence type="ECO:0000256" key="1">
    <source>
        <dbReference type="PROSITE-ProRule" id="PRU00339"/>
    </source>
</evidence>
<dbReference type="SUPFAM" id="SSF48452">
    <property type="entry name" value="TPR-like"/>
    <property type="match status" value="2"/>
</dbReference>
<dbReference type="Gene3D" id="1.25.40.10">
    <property type="entry name" value="Tetratricopeptide repeat domain"/>
    <property type="match status" value="1"/>
</dbReference>
<sequence length="430" mass="49601">MKLLSAFITILFTLLLMGCDKKSDQITNADEYDSFLVSNDNKKTDFALKEIEFWQNKFDKAPNQTSYLNKIAANYSVLFEQTGDIQALYKAEQLLIKSNLQLNYTDASSLRTLAKNYITQHRFKEALDLANKAFKTGDKINETHKLLFDVQMELGNYELAKKSLVAISDSNDFDYLIRLAKWNDHKGDLEAAIAMMEKASAIVEKFDNKYLLSWTHSNLGDMYGHAGNIEESYKHYIKTLKIDPNNSFALKGLAWIAFSHEKNTSEAKRIIDVVSKKHNSPDFYLLKAEIAEYEKDFASQEIYLKKYFNTLKSKNYGVMYNKYNGFLYADDNNTLNKTLVIAKEEIANRPTPQSYDLLAWYYYKKGDVKQALKIANEHIVNKSFEPEVLYHLACIYKANNEINQIKSIKKELQASVYELGPNMVTKIDRL</sequence>
<gene>
    <name evidence="2" type="ORF">SAMN05444363_1140</name>
</gene>
<keyword evidence="1" id="KW-0802">TPR repeat</keyword>
<protein>
    <submittedName>
        <fullName evidence="2">Tetratricopeptide repeat-containing protein</fullName>
    </submittedName>
</protein>
<accession>A0A1M6CWZ0</accession>
<reference evidence="3" key="1">
    <citation type="submission" date="2016-11" db="EMBL/GenBank/DDBJ databases">
        <authorList>
            <person name="Varghese N."/>
            <person name="Submissions S."/>
        </authorList>
    </citation>
    <scope>NUCLEOTIDE SEQUENCE [LARGE SCALE GENOMIC DNA]</scope>
    <source>
        <strain evidence="3">DSM 18829</strain>
    </source>
</reference>
<feature type="repeat" description="TPR" evidence="1">
    <location>
        <begin position="213"/>
        <end position="246"/>
    </location>
</feature>
<dbReference type="SMART" id="SM00028">
    <property type="entry name" value="TPR"/>
    <property type="match status" value="4"/>
</dbReference>
<dbReference type="STRING" id="415425.SAMN05444363_1140"/>
<organism evidence="2 3">
    <name type="scientific">Flavobacterium terrae</name>
    <dbReference type="NCBI Taxonomy" id="415425"/>
    <lineage>
        <taxon>Bacteria</taxon>
        <taxon>Pseudomonadati</taxon>
        <taxon>Bacteroidota</taxon>
        <taxon>Flavobacteriia</taxon>
        <taxon>Flavobacteriales</taxon>
        <taxon>Flavobacteriaceae</taxon>
        <taxon>Flavobacterium</taxon>
    </lineage>
</organism>
<dbReference type="EMBL" id="FQZI01000002">
    <property type="protein sequence ID" value="SHI65470.1"/>
    <property type="molecule type" value="Genomic_DNA"/>
</dbReference>
<dbReference type="InterPro" id="IPR011990">
    <property type="entry name" value="TPR-like_helical_dom_sf"/>
</dbReference>
<name>A0A1M6CWZ0_9FLAO</name>
<dbReference type="AlphaFoldDB" id="A0A1M6CWZ0"/>
<dbReference type="Proteomes" id="UP000184488">
    <property type="component" value="Unassembled WGS sequence"/>
</dbReference>
<dbReference type="PROSITE" id="PS51257">
    <property type="entry name" value="PROKAR_LIPOPROTEIN"/>
    <property type="match status" value="1"/>
</dbReference>
<dbReference type="Pfam" id="PF13424">
    <property type="entry name" value="TPR_12"/>
    <property type="match status" value="1"/>
</dbReference>
<dbReference type="PROSITE" id="PS50005">
    <property type="entry name" value="TPR"/>
    <property type="match status" value="1"/>
</dbReference>
<dbReference type="InterPro" id="IPR019734">
    <property type="entry name" value="TPR_rpt"/>
</dbReference>